<gene>
    <name evidence="2" type="ORF">A9179_10305</name>
</gene>
<evidence type="ECO:0000313" key="3">
    <source>
        <dbReference type="Proteomes" id="UP000744555"/>
    </source>
</evidence>
<organism evidence="2 3">
    <name type="scientific">Aquipseudomonas alcaligenes</name>
    <name type="common">Pseudomonas alcaligenes</name>
    <dbReference type="NCBI Taxonomy" id="43263"/>
    <lineage>
        <taxon>Bacteria</taxon>
        <taxon>Pseudomonadati</taxon>
        <taxon>Pseudomonadota</taxon>
        <taxon>Gammaproteobacteria</taxon>
        <taxon>Pseudomonadales</taxon>
        <taxon>Pseudomonadaceae</taxon>
        <taxon>Aquipseudomonas</taxon>
    </lineage>
</organism>
<proteinExistence type="predicted"/>
<evidence type="ECO:0000313" key="2">
    <source>
        <dbReference type="EMBL" id="MBC9250667.1"/>
    </source>
</evidence>
<sequence>MNIADLPPADIDMEDHPINTERYLIPTQPIGRLMAVLEKIVRRRTSGLLIHGRPRYGKSKAIKYCSNAIKDIFPGLPVCIFSAPEKMTASEDAFYSQLLQALGHKQLGGKPHEKRQRILNLIYERSCRYKRRMFLLFIDEAQKFFDKHFEWLRDIYDNLELHFEVRLVVVLVGQPELVIVKEQFLSARKQSIIARFMIQDMEFQGLSSAQEVAECLGCYDAAVYPADTDWTFTRIFFPKAFANGFRLGNYGQQFWRIFGLHHNEHGQISDLSIPMRFFTKTIEIFFTEYKHLDDISFLLTDELINEVISETWYYLYQKDVRQMDYLDS</sequence>
<dbReference type="Pfam" id="PF13401">
    <property type="entry name" value="AAA_22"/>
    <property type="match status" value="1"/>
</dbReference>
<dbReference type="EMBL" id="LZEU01000001">
    <property type="protein sequence ID" value="MBC9250667.1"/>
    <property type="molecule type" value="Genomic_DNA"/>
</dbReference>
<protein>
    <recommendedName>
        <fullName evidence="1">ORC1/DEAH AAA+ ATPase domain-containing protein</fullName>
    </recommendedName>
</protein>
<dbReference type="RefSeq" id="WP_187805751.1">
    <property type="nucleotide sequence ID" value="NZ_LZEU01000001.1"/>
</dbReference>
<comment type="caution">
    <text evidence="2">The sequence shown here is derived from an EMBL/GenBank/DDBJ whole genome shotgun (WGS) entry which is preliminary data.</text>
</comment>
<accession>A0ABR7S1S8</accession>
<evidence type="ECO:0000259" key="1">
    <source>
        <dbReference type="Pfam" id="PF13401"/>
    </source>
</evidence>
<dbReference type="InterPro" id="IPR049945">
    <property type="entry name" value="AAA_22"/>
</dbReference>
<dbReference type="Gene3D" id="3.40.50.300">
    <property type="entry name" value="P-loop containing nucleotide triphosphate hydrolases"/>
    <property type="match status" value="1"/>
</dbReference>
<keyword evidence="3" id="KW-1185">Reference proteome</keyword>
<reference evidence="2 3" key="1">
    <citation type="submission" date="2016-06" db="EMBL/GenBank/DDBJ databases">
        <authorList>
            <person name="Ramos C."/>
            <person name="Pintado A."/>
            <person name="Crespo-Gomez J.I."/>
        </authorList>
    </citation>
    <scope>NUCLEOTIDE SEQUENCE [LARGE SCALE GENOMIC DNA]</scope>
    <source>
        <strain evidence="2 3">AVO110</strain>
    </source>
</reference>
<dbReference type="SUPFAM" id="SSF52540">
    <property type="entry name" value="P-loop containing nucleoside triphosphate hydrolases"/>
    <property type="match status" value="1"/>
</dbReference>
<feature type="domain" description="ORC1/DEAH AAA+ ATPase" evidence="1">
    <location>
        <begin position="45"/>
        <end position="177"/>
    </location>
</feature>
<name>A0ABR7S1S8_AQUAC</name>
<dbReference type="InterPro" id="IPR027417">
    <property type="entry name" value="P-loop_NTPase"/>
</dbReference>
<dbReference type="Proteomes" id="UP000744555">
    <property type="component" value="Unassembled WGS sequence"/>
</dbReference>